<dbReference type="PANTHER" id="PTHR42695">
    <property type="entry name" value="GLUTAMINE AMIDOTRANSFERASE YLR126C-RELATED"/>
    <property type="match status" value="1"/>
</dbReference>
<dbReference type="PROSITE" id="PS51273">
    <property type="entry name" value="GATASE_TYPE_1"/>
    <property type="match status" value="1"/>
</dbReference>
<dbReference type="GO" id="GO:0005829">
    <property type="term" value="C:cytosol"/>
    <property type="evidence" value="ECO:0007669"/>
    <property type="project" value="TreeGrafter"/>
</dbReference>
<evidence type="ECO:0000313" key="2">
    <source>
        <dbReference type="EMBL" id="OKL47882.1"/>
    </source>
</evidence>
<dbReference type="OrthoDB" id="5196541at2"/>
<dbReference type="InterPro" id="IPR017926">
    <property type="entry name" value="GATASE"/>
</dbReference>
<dbReference type="Gene3D" id="3.40.50.880">
    <property type="match status" value="1"/>
</dbReference>
<organism evidence="2 3">
    <name type="scientific">Boudabousia liubingyangii</name>
    <dbReference type="NCBI Taxonomy" id="1921764"/>
    <lineage>
        <taxon>Bacteria</taxon>
        <taxon>Bacillati</taxon>
        <taxon>Actinomycetota</taxon>
        <taxon>Actinomycetes</taxon>
        <taxon>Actinomycetales</taxon>
        <taxon>Actinomycetaceae</taxon>
        <taxon>Boudabousia</taxon>
    </lineage>
</organism>
<name>A0A1Q5PLF0_9ACTO</name>
<protein>
    <recommendedName>
        <fullName evidence="1">Glutamine amidotransferase domain-containing protein</fullName>
    </recommendedName>
</protein>
<dbReference type="STRING" id="1921764.BSR28_06510"/>
<evidence type="ECO:0000313" key="3">
    <source>
        <dbReference type="Proteomes" id="UP000186785"/>
    </source>
</evidence>
<dbReference type="AlphaFoldDB" id="A0A1Q5PLF0"/>
<dbReference type="InterPro" id="IPR044992">
    <property type="entry name" value="ChyE-like"/>
</dbReference>
<proteinExistence type="predicted"/>
<sequence>MITVLQPDLVASPGRFPRWARHLGIELNLVPLFSDRDIPAPIPRGEALIVLGGRMNAHSEREHSWLNPLRELMVDCVDRQVPVLAVCLGAQIAARTFGGRIATPAPGQGEVGLVPWTATEDATSDPLLGPALRAAREAGAGATFPAQASHHDAVVELPEGATLLASSAVCPIHTWRYGSLVAFQHHPEMAAPRLADLVARESIRFGASAAEAKSLWFEAVSEAAEIEPITDAFGQSLLGTLESLAASS</sequence>
<reference evidence="2 3" key="1">
    <citation type="submission" date="2016-11" db="EMBL/GenBank/DDBJ databases">
        <title>Actinomyces gypaetusis sp. nov. isolated from the vulture Gypaetus barbatus in Qinghai Tibet Plateau China.</title>
        <authorList>
            <person name="Meng X."/>
        </authorList>
    </citation>
    <scope>NUCLEOTIDE SEQUENCE [LARGE SCALE GENOMIC DNA]</scope>
    <source>
        <strain evidence="2 3">VUL4_2</strain>
    </source>
</reference>
<gene>
    <name evidence="2" type="ORF">BSR29_05170</name>
</gene>
<dbReference type="InterPro" id="IPR029062">
    <property type="entry name" value="Class_I_gatase-like"/>
</dbReference>
<keyword evidence="3" id="KW-1185">Reference proteome</keyword>
<dbReference type="EMBL" id="MQSV01000003">
    <property type="protein sequence ID" value="OKL47882.1"/>
    <property type="molecule type" value="Genomic_DNA"/>
</dbReference>
<comment type="caution">
    <text evidence="2">The sequence shown here is derived from an EMBL/GenBank/DDBJ whole genome shotgun (WGS) entry which is preliminary data.</text>
</comment>
<dbReference type="SUPFAM" id="SSF52317">
    <property type="entry name" value="Class I glutamine amidotransferase-like"/>
    <property type="match status" value="1"/>
</dbReference>
<evidence type="ECO:0000259" key="1">
    <source>
        <dbReference type="Pfam" id="PF00117"/>
    </source>
</evidence>
<dbReference type="RefSeq" id="WP_073709242.1">
    <property type="nucleotide sequence ID" value="NZ_MQSV01000003.1"/>
</dbReference>
<dbReference type="Pfam" id="PF00117">
    <property type="entry name" value="GATase"/>
    <property type="match status" value="1"/>
</dbReference>
<dbReference type="Proteomes" id="UP000186785">
    <property type="component" value="Unassembled WGS sequence"/>
</dbReference>
<feature type="domain" description="Glutamine amidotransferase" evidence="1">
    <location>
        <begin position="20"/>
        <end position="190"/>
    </location>
</feature>
<accession>A0A1Q5PLF0</accession>
<dbReference type="PANTHER" id="PTHR42695:SF5">
    <property type="entry name" value="GLUTAMINE AMIDOTRANSFERASE YLR126C-RELATED"/>
    <property type="match status" value="1"/>
</dbReference>
<dbReference type="CDD" id="cd01741">
    <property type="entry name" value="GATase1_1"/>
    <property type="match status" value="1"/>
</dbReference>